<dbReference type="InterPro" id="IPR006094">
    <property type="entry name" value="Oxid_FAD_bind_N"/>
</dbReference>
<proteinExistence type="predicted"/>
<evidence type="ECO:0000256" key="3">
    <source>
        <dbReference type="ARBA" id="ARBA00022827"/>
    </source>
</evidence>
<evidence type="ECO:0000313" key="7">
    <source>
        <dbReference type="EMBL" id="EMS21950.1"/>
    </source>
</evidence>
<dbReference type="SUPFAM" id="SSF56176">
    <property type="entry name" value="FAD-binding/transporter-associated domain-like"/>
    <property type="match status" value="1"/>
</dbReference>
<sequence length="601" mass="67446">MQTAETSASAQRPALDGTRNPLIRDAETNLILPLGTSLRSMLAMLDDLKALLGEENVHIDSGEGVAAEGLFQDEQTGGIFTDGHDTQLDDKFATSVCITPGSTAEVQAIVKLANKHGVPISPISRGKNLGYGGRSPRLSGSIVVDLGKRMNQVLEINTTDYYCVVQPGVSYFQLYDEITKRGLEKTVMMDCPDLGWGSVLGNTMDRGVGYTPYGDHFSQHCSMTLVLPNGEVFNTGMGAAGADNASRYLFNYGFGPYMDGIFTQSNYAICTEMGVNLAPHPGGYQSYLWTFENESDLPQIVELMRPLRISGVFGHVAQLRHSLVDIACLGTMNDFFPGRDTANYLSDDEFVEFVKTKFKSQGVWNFYGALYGPKAIRDCHWEIIKTEFSKVKGAKYYFVDDLQEKSLLHYRDLTMQGIPNNHELQWLSWRGPGYAHLFFAPISPSRGKDAETQYELCKQLCRKYEFQYMGNFCIGAREMHHILDLIYDPNNDDEKRRAQALMRELTWESAKLGYCEYRTHNFLMDQVAATYGGNNQIQLRFQEALKDAIDPNGILAPGKRRCSSRSGIWPKRLRNISGIRLGVPEELQPKAEYWPRQTARM</sequence>
<gene>
    <name evidence="7" type="ORF">RHTO_01165</name>
</gene>
<protein>
    <submittedName>
        <fullName evidence="7">Alcohol oxidase</fullName>
    </submittedName>
</protein>
<accession>M7WVS4</accession>
<evidence type="ECO:0000313" key="8">
    <source>
        <dbReference type="Proteomes" id="UP000016926"/>
    </source>
</evidence>
<dbReference type="RefSeq" id="XP_016273069.1">
    <property type="nucleotide sequence ID" value="XM_016414848.1"/>
</dbReference>
<dbReference type="Gene3D" id="1.10.45.10">
    <property type="entry name" value="Vanillyl-alcohol Oxidase, Chain A, domain 4"/>
    <property type="match status" value="1"/>
</dbReference>
<keyword evidence="3" id="KW-0274">FAD</keyword>
<evidence type="ECO:0000256" key="2">
    <source>
        <dbReference type="ARBA" id="ARBA00022630"/>
    </source>
</evidence>
<dbReference type="GO" id="GO:0071949">
    <property type="term" value="F:FAD binding"/>
    <property type="evidence" value="ECO:0007669"/>
    <property type="project" value="InterPro"/>
</dbReference>
<dbReference type="InterPro" id="IPR004113">
    <property type="entry name" value="FAD-bd_oxidored_4_C"/>
</dbReference>
<evidence type="ECO:0000256" key="5">
    <source>
        <dbReference type="SAM" id="MobiDB-lite"/>
    </source>
</evidence>
<evidence type="ECO:0000256" key="1">
    <source>
        <dbReference type="ARBA" id="ARBA00001974"/>
    </source>
</evidence>
<dbReference type="GO" id="GO:1903457">
    <property type="term" value="P:lactate catabolic process"/>
    <property type="evidence" value="ECO:0007669"/>
    <property type="project" value="TreeGrafter"/>
</dbReference>
<feature type="region of interest" description="Disordered" evidence="5">
    <location>
        <begin position="1"/>
        <end position="20"/>
    </location>
</feature>
<dbReference type="PANTHER" id="PTHR11748:SF114">
    <property type="entry name" value="ARYL-ALCOHOL OXIDASE VANILLYL-ALCOHOL OXIDASE (AFU_ORTHOLOGUE AFUA_3G09500)-RELATED"/>
    <property type="match status" value="1"/>
</dbReference>
<dbReference type="AlphaFoldDB" id="M7WVS4"/>
<keyword evidence="4" id="KW-0560">Oxidoreductase</keyword>
<reference evidence="7 8" key="1">
    <citation type="journal article" date="2012" name="Nat. Commun.">
        <title>A multi-omic map of the lipid-producing yeast Rhodosporidium toruloides.</title>
        <authorList>
            <person name="Zhu Z."/>
            <person name="Zhang S."/>
            <person name="Liu H."/>
            <person name="Shen H."/>
            <person name="Lin X."/>
            <person name="Yang F."/>
            <person name="Zhou Y.J."/>
            <person name="Jin G."/>
            <person name="Ye M."/>
            <person name="Zou H."/>
            <person name="Zou H."/>
            <person name="Zhao Z.K."/>
        </authorList>
    </citation>
    <scope>NUCLEOTIDE SEQUENCE [LARGE SCALE GENOMIC DNA]</scope>
    <source>
        <strain evidence="7 8">NP11</strain>
    </source>
</reference>
<dbReference type="PROSITE" id="PS51387">
    <property type="entry name" value="FAD_PCMH"/>
    <property type="match status" value="1"/>
</dbReference>
<dbReference type="Gene3D" id="3.30.43.10">
    <property type="entry name" value="Uridine Diphospho-n-acetylenolpyruvylglucosamine Reductase, domain 2"/>
    <property type="match status" value="1"/>
</dbReference>
<dbReference type="PANTHER" id="PTHR11748">
    <property type="entry name" value="D-LACTATE DEHYDROGENASE"/>
    <property type="match status" value="1"/>
</dbReference>
<dbReference type="InterPro" id="IPR016164">
    <property type="entry name" value="FAD-linked_Oxase-like_C"/>
</dbReference>
<dbReference type="Pfam" id="PF01565">
    <property type="entry name" value="FAD_binding_4"/>
    <property type="match status" value="1"/>
</dbReference>
<dbReference type="InterPro" id="IPR016166">
    <property type="entry name" value="FAD-bd_PCMH"/>
</dbReference>
<dbReference type="GeneID" id="27365178"/>
<dbReference type="GO" id="GO:0005739">
    <property type="term" value="C:mitochondrion"/>
    <property type="evidence" value="ECO:0007669"/>
    <property type="project" value="TreeGrafter"/>
</dbReference>
<dbReference type="InterPro" id="IPR016171">
    <property type="entry name" value="Vanillyl_alc_oxidase_C-sub2"/>
</dbReference>
<dbReference type="InterPro" id="IPR036318">
    <property type="entry name" value="FAD-bd_PCMH-like_sf"/>
</dbReference>
<dbReference type="GO" id="GO:0008720">
    <property type="term" value="F:D-lactate dehydrogenase (NAD+) activity"/>
    <property type="evidence" value="ECO:0007669"/>
    <property type="project" value="TreeGrafter"/>
</dbReference>
<dbReference type="eggNOG" id="KOG1231">
    <property type="taxonomic scope" value="Eukaryota"/>
</dbReference>
<dbReference type="OrthoDB" id="5332616at2759"/>
<dbReference type="Gene3D" id="3.40.462.10">
    <property type="entry name" value="FAD-linked oxidases, C-terminal domain"/>
    <property type="match status" value="1"/>
</dbReference>
<feature type="compositionally biased region" description="Polar residues" evidence="5">
    <location>
        <begin position="1"/>
        <end position="10"/>
    </location>
</feature>
<dbReference type="EMBL" id="KB722653">
    <property type="protein sequence ID" value="EMS21950.1"/>
    <property type="molecule type" value="Genomic_DNA"/>
</dbReference>
<dbReference type="InterPro" id="IPR016167">
    <property type="entry name" value="FAD-bd_PCMH_sub1"/>
</dbReference>
<dbReference type="InterPro" id="IPR016169">
    <property type="entry name" value="FAD-bd_PCMH_sub2"/>
</dbReference>
<dbReference type="Gene3D" id="3.30.465.10">
    <property type="match status" value="1"/>
</dbReference>
<keyword evidence="8" id="KW-1185">Reference proteome</keyword>
<dbReference type="InterPro" id="IPR016170">
    <property type="entry name" value="Cytok_DH_C_sf"/>
</dbReference>
<dbReference type="GO" id="GO:0004458">
    <property type="term" value="F:D-lactate dehydrogenase (cytochrome) activity"/>
    <property type="evidence" value="ECO:0007669"/>
    <property type="project" value="TreeGrafter"/>
</dbReference>
<dbReference type="Pfam" id="PF02913">
    <property type="entry name" value="FAD-oxidase_C"/>
    <property type="match status" value="1"/>
</dbReference>
<comment type="cofactor">
    <cofactor evidence="1">
        <name>FAD</name>
        <dbReference type="ChEBI" id="CHEBI:57692"/>
    </cofactor>
</comment>
<organism evidence="7 8">
    <name type="scientific">Rhodotorula toruloides (strain NP11)</name>
    <name type="common">Yeast</name>
    <name type="synonym">Rhodosporidium toruloides</name>
    <dbReference type="NCBI Taxonomy" id="1130832"/>
    <lineage>
        <taxon>Eukaryota</taxon>
        <taxon>Fungi</taxon>
        <taxon>Dikarya</taxon>
        <taxon>Basidiomycota</taxon>
        <taxon>Pucciniomycotina</taxon>
        <taxon>Microbotryomycetes</taxon>
        <taxon>Sporidiobolales</taxon>
        <taxon>Sporidiobolaceae</taxon>
        <taxon>Rhodotorula</taxon>
    </lineage>
</organism>
<evidence type="ECO:0000259" key="6">
    <source>
        <dbReference type="PROSITE" id="PS51387"/>
    </source>
</evidence>
<dbReference type="HOGENOM" id="CLU_024402_0_0_1"/>
<name>M7WVS4_RHOT1</name>
<dbReference type="Proteomes" id="UP000016926">
    <property type="component" value="Unassembled WGS sequence"/>
</dbReference>
<evidence type="ECO:0000256" key="4">
    <source>
        <dbReference type="ARBA" id="ARBA00023002"/>
    </source>
</evidence>
<dbReference type="SUPFAM" id="SSF55103">
    <property type="entry name" value="FAD-linked oxidases, C-terminal domain"/>
    <property type="match status" value="1"/>
</dbReference>
<keyword evidence="2" id="KW-0285">Flavoprotein</keyword>
<feature type="domain" description="FAD-binding PCMH-type" evidence="6">
    <location>
        <begin position="88"/>
        <end position="280"/>
    </location>
</feature>